<evidence type="ECO:0000256" key="1">
    <source>
        <dbReference type="SAM" id="Phobius"/>
    </source>
</evidence>
<proteinExistence type="predicted"/>
<accession>A0A915JAA9</accession>
<evidence type="ECO:0000313" key="3">
    <source>
        <dbReference type="WBParaSite" id="nRc.2.0.1.t23087-RA"/>
    </source>
</evidence>
<reference evidence="3" key="1">
    <citation type="submission" date="2022-11" db="UniProtKB">
        <authorList>
            <consortium name="WormBaseParasite"/>
        </authorList>
    </citation>
    <scope>IDENTIFICATION</scope>
</reference>
<dbReference type="WBParaSite" id="nRc.2.0.1.t23087-RA">
    <property type="protein sequence ID" value="nRc.2.0.1.t23087-RA"/>
    <property type="gene ID" value="nRc.2.0.1.g23087"/>
</dbReference>
<keyword evidence="1" id="KW-0812">Transmembrane</keyword>
<sequence>MALNQSRSKLLRKNRTLAEKGTWGEQGRVLAARAGPYCAPNNISSALSGNLAYLSTIFVGKVSVIFVTISKL</sequence>
<name>A0A915JAA9_ROMCU</name>
<keyword evidence="1" id="KW-0472">Membrane</keyword>
<feature type="transmembrane region" description="Helical" evidence="1">
    <location>
        <begin position="51"/>
        <end position="69"/>
    </location>
</feature>
<organism evidence="2 3">
    <name type="scientific">Romanomermis culicivorax</name>
    <name type="common">Nematode worm</name>
    <dbReference type="NCBI Taxonomy" id="13658"/>
    <lineage>
        <taxon>Eukaryota</taxon>
        <taxon>Metazoa</taxon>
        <taxon>Ecdysozoa</taxon>
        <taxon>Nematoda</taxon>
        <taxon>Enoplea</taxon>
        <taxon>Dorylaimia</taxon>
        <taxon>Mermithida</taxon>
        <taxon>Mermithoidea</taxon>
        <taxon>Mermithidae</taxon>
        <taxon>Romanomermis</taxon>
    </lineage>
</organism>
<keyword evidence="1" id="KW-1133">Transmembrane helix</keyword>
<keyword evidence="2" id="KW-1185">Reference proteome</keyword>
<dbReference type="AlphaFoldDB" id="A0A915JAA9"/>
<protein>
    <submittedName>
        <fullName evidence="3">Uncharacterized protein</fullName>
    </submittedName>
</protein>
<evidence type="ECO:0000313" key="2">
    <source>
        <dbReference type="Proteomes" id="UP000887565"/>
    </source>
</evidence>
<dbReference type="Proteomes" id="UP000887565">
    <property type="component" value="Unplaced"/>
</dbReference>